<keyword evidence="3" id="KW-1185">Reference proteome</keyword>
<proteinExistence type="predicted"/>
<name>A0ABR2R288_9ROSI</name>
<gene>
    <name evidence="2" type="ORF">V6N11_019389</name>
</gene>
<evidence type="ECO:0000313" key="2">
    <source>
        <dbReference type="EMBL" id="KAK9007061.1"/>
    </source>
</evidence>
<dbReference type="EMBL" id="JBBPBN010000028">
    <property type="protein sequence ID" value="KAK9007061.1"/>
    <property type="molecule type" value="Genomic_DNA"/>
</dbReference>
<evidence type="ECO:0000256" key="1">
    <source>
        <dbReference type="SAM" id="MobiDB-lite"/>
    </source>
</evidence>
<evidence type="ECO:0000313" key="3">
    <source>
        <dbReference type="Proteomes" id="UP001396334"/>
    </source>
</evidence>
<accession>A0ABR2R288</accession>
<sequence length="120" mass="12845">MRAELETMRHEKIYMEASLTAAESALQEKKRVVSMYKSMSKLADDLLDVVIEDSNGRELDEETIKELVEEAIRDFNEALNQAQSPTDGGNDGGDDCCSGDDRNLDGTNGNGAGGSGGGNA</sequence>
<dbReference type="Proteomes" id="UP001396334">
    <property type="component" value="Unassembled WGS sequence"/>
</dbReference>
<protein>
    <submittedName>
        <fullName evidence="2">Uncharacterized protein</fullName>
    </submittedName>
</protein>
<organism evidence="2 3">
    <name type="scientific">Hibiscus sabdariffa</name>
    <name type="common">roselle</name>
    <dbReference type="NCBI Taxonomy" id="183260"/>
    <lineage>
        <taxon>Eukaryota</taxon>
        <taxon>Viridiplantae</taxon>
        <taxon>Streptophyta</taxon>
        <taxon>Embryophyta</taxon>
        <taxon>Tracheophyta</taxon>
        <taxon>Spermatophyta</taxon>
        <taxon>Magnoliopsida</taxon>
        <taxon>eudicotyledons</taxon>
        <taxon>Gunneridae</taxon>
        <taxon>Pentapetalae</taxon>
        <taxon>rosids</taxon>
        <taxon>malvids</taxon>
        <taxon>Malvales</taxon>
        <taxon>Malvaceae</taxon>
        <taxon>Malvoideae</taxon>
        <taxon>Hibiscus</taxon>
    </lineage>
</organism>
<comment type="caution">
    <text evidence="2">The sequence shown here is derived from an EMBL/GenBank/DDBJ whole genome shotgun (WGS) entry which is preliminary data.</text>
</comment>
<reference evidence="2 3" key="1">
    <citation type="journal article" date="2024" name="G3 (Bethesda)">
        <title>Genome assembly of Hibiscus sabdariffa L. provides insights into metabolisms of medicinal natural products.</title>
        <authorList>
            <person name="Kim T."/>
        </authorList>
    </citation>
    <scope>NUCLEOTIDE SEQUENCE [LARGE SCALE GENOMIC DNA]</scope>
    <source>
        <strain evidence="2">TK-2024</strain>
        <tissue evidence="2">Old leaves</tissue>
    </source>
</reference>
<feature type="compositionally biased region" description="Gly residues" evidence="1">
    <location>
        <begin position="108"/>
        <end position="120"/>
    </location>
</feature>
<feature type="region of interest" description="Disordered" evidence="1">
    <location>
        <begin position="75"/>
        <end position="120"/>
    </location>
</feature>